<dbReference type="EMBL" id="VICG01000007">
    <property type="protein sequence ID" value="KAA8570107.1"/>
    <property type="molecule type" value="Genomic_DNA"/>
</dbReference>
<reference evidence="1 2" key="1">
    <citation type="submission" date="2019-06" db="EMBL/GenBank/DDBJ databases">
        <title>Genome Sequence of the Brown Rot Fungal Pathogen Monilinia fructicola.</title>
        <authorList>
            <person name="De Miccolis Angelini R.M."/>
            <person name="Landi L."/>
            <person name="Abate D."/>
            <person name="Pollastro S."/>
            <person name="Romanazzi G."/>
            <person name="Faretra F."/>
        </authorList>
    </citation>
    <scope>NUCLEOTIDE SEQUENCE [LARGE SCALE GENOMIC DNA]</scope>
    <source>
        <strain evidence="1 2">Mfrc123</strain>
    </source>
</reference>
<accession>A0A5M9JN06</accession>
<organism evidence="1 2">
    <name type="scientific">Monilinia fructicola</name>
    <name type="common">Brown rot fungus</name>
    <name type="synonym">Ciboria fructicola</name>
    <dbReference type="NCBI Taxonomy" id="38448"/>
    <lineage>
        <taxon>Eukaryota</taxon>
        <taxon>Fungi</taxon>
        <taxon>Dikarya</taxon>
        <taxon>Ascomycota</taxon>
        <taxon>Pezizomycotina</taxon>
        <taxon>Leotiomycetes</taxon>
        <taxon>Helotiales</taxon>
        <taxon>Sclerotiniaceae</taxon>
        <taxon>Monilinia</taxon>
    </lineage>
</organism>
<dbReference type="AlphaFoldDB" id="A0A5M9JN06"/>
<protein>
    <submittedName>
        <fullName evidence="1">Uncharacterized protein</fullName>
    </submittedName>
</protein>
<dbReference type="Proteomes" id="UP000322873">
    <property type="component" value="Unassembled WGS sequence"/>
</dbReference>
<gene>
    <name evidence="1" type="ORF">EYC84_002439</name>
</gene>
<name>A0A5M9JN06_MONFR</name>
<proteinExistence type="predicted"/>
<evidence type="ECO:0000313" key="2">
    <source>
        <dbReference type="Proteomes" id="UP000322873"/>
    </source>
</evidence>
<evidence type="ECO:0000313" key="1">
    <source>
        <dbReference type="EMBL" id="KAA8570107.1"/>
    </source>
</evidence>
<sequence>MHTHTCIHTYIHTYIHTDRQTDIHTSRRTLRLSHITLEIEEWHGSQRAGSSRCDLATWEAVYISYASISLESREAILTIVFKSRIGICAWRLLLQLEVFCGNNFRVARIPIV</sequence>
<comment type="caution">
    <text evidence="1">The sequence shown here is derived from an EMBL/GenBank/DDBJ whole genome shotgun (WGS) entry which is preliminary data.</text>
</comment>
<keyword evidence="2" id="KW-1185">Reference proteome</keyword>